<dbReference type="PROSITE" id="PS51688">
    <property type="entry name" value="ICA"/>
    <property type="match status" value="1"/>
</dbReference>
<dbReference type="Proteomes" id="UP001529085">
    <property type="component" value="Unassembled WGS sequence"/>
</dbReference>
<name>A0ABT6FYS1_9FLAO</name>
<evidence type="ECO:0000313" key="4">
    <source>
        <dbReference type="EMBL" id="MDG4714943.1"/>
    </source>
</evidence>
<keyword evidence="5" id="KW-1185">Reference proteome</keyword>
<feature type="transmembrane region" description="Helical" evidence="2">
    <location>
        <begin position="21"/>
        <end position="43"/>
    </location>
</feature>
<feature type="coiled-coil region" evidence="1">
    <location>
        <begin position="994"/>
        <end position="1038"/>
    </location>
</feature>
<protein>
    <submittedName>
        <fullName evidence="4">Tail fiber domain-containing protein</fullName>
    </submittedName>
</protein>
<evidence type="ECO:0000313" key="5">
    <source>
        <dbReference type="Proteomes" id="UP001529085"/>
    </source>
</evidence>
<keyword evidence="2" id="KW-0472">Membrane</keyword>
<reference evidence="4 5" key="1">
    <citation type="submission" date="2023-03" db="EMBL/GenBank/DDBJ databases">
        <title>Strain YYF002 represents a novel species in the genus Winogradskyella isolated from seawater.</title>
        <authorList>
            <person name="Fu Z.-Y."/>
        </authorList>
    </citation>
    <scope>NUCLEOTIDE SEQUENCE [LARGE SCALE GENOMIC DNA]</scope>
    <source>
        <strain evidence="4 5">YYF002</strain>
    </source>
</reference>
<dbReference type="EMBL" id="JARSBN010000002">
    <property type="protein sequence ID" value="MDG4714943.1"/>
    <property type="molecule type" value="Genomic_DNA"/>
</dbReference>
<keyword evidence="1" id="KW-0175">Coiled coil</keyword>
<dbReference type="InterPro" id="IPR030392">
    <property type="entry name" value="S74_ICA"/>
</dbReference>
<dbReference type="Pfam" id="PF13884">
    <property type="entry name" value="Peptidase_S74"/>
    <property type="match status" value="1"/>
</dbReference>
<keyword evidence="2" id="KW-1133">Transmembrane helix</keyword>
<dbReference type="RefSeq" id="WP_278004412.1">
    <property type="nucleotide sequence ID" value="NZ_JARSBN010000002.1"/>
</dbReference>
<gene>
    <name evidence="4" type="ORF">P7122_03595</name>
</gene>
<evidence type="ECO:0000256" key="1">
    <source>
        <dbReference type="SAM" id="Coils"/>
    </source>
</evidence>
<proteinExistence type="predicted"/>
<comment type="caution">
    <text evidence="4">The sequence shown here is derived from an EMBL/GenBank/DDBJ whole genome shotgun (WGS) entry which is preliminary data.</text>
</comment>
<organism evidence="4 5">
    <name type="scientific">Winogradskyella marincola</name>
    <dbReference type="NCBI Taxonomy" id="3037795"/>
    <lineage>
        <taxon>Bacteria</taxon>
        <taxon>Pseudomonadati</taxon>
        <taxon>Bacteroidota</taxon>
        <taxon>Flavobacteriia</taxon>
        <taxon>Flavobacteriales</taxon>
        <taxon>Flavobacteriaceae</taxon>
        <taxon>Winogradskyella</taxon>
    </lineage>
</organism>
<evidence type="ECO:0000256" key="2">
    <source>
        <dbReference type="SAM" id="Phobius"/>
    </source>
</evidence>
<keyword evidence="2" id="KW-0812">Transmembrane</keyword>
<accession>A0ABT6FYS1</accession>
<sequence>MNTTSPDKTKDKLSKNPIKNFAVGIIVMIIFLIGHSLFAQVGVGNTNPQAQLDISASNTTSPTNQDGILIPRVVNLPANGVMTSAQDGMLVFYDNTSEDGKGFYYWDDTANDWIKIASGTISDDWAISGNSINTNNFLGTTNNQPIKFRTNNTQRMILDIDGDLGINQNFTSATLDIGFTDGKNVIEATGNYTSIIPTTIVSNISGPTLANSAEINNGMTQSFTTTYDGELNYIQFYARGSTNGNQDTRIIIRRNGAVIYNQVFSISYTTSSLMKTVNFPTGIPITTGFNYTVEIEDVDYSWPSSSIYGYFSTSNTYNNGNASGNAPTSGDLALRVNINREVSSTGNVFVLNDDGQLSIGHANPSATLDVVGNFQYVDGNQSSGNILVSDNNGNAGWSDPTTVFTDTDDQNLTSAILTGTTLNLAIENGTGASVNLAALQDGTGTDDQNLTSATLTGTTLNLAIENGTGASVNLAALQDGTGTDDQNLTSATLTGTTLNLDIENGTGASVNLAALQDGTGTDDQNLTSATLTGTTLNLDIENGTGASVNLAALQDGTGTDDQNIQNLGFNTSTNILTVGIENGTAQTVNLSTLNNTGNDWSINGNSGTNPTTNFIGTTDNQDLAFRTNNVEKVRITAKGQIETTQLQSVWIGENAGNSVTSGTRNTLVGRNAGTAITTGLDNTAIGGLTLSNLSTGIDNTSIGLGALLYLQNGNGNTFVGEQSGENLATGNYNTVLGHLAGENMNGSANIFIGYQAGNSTTGSNKLIIDNSDDGTNSFIYGEMDNEILRANAEVQVIRNSTGTISHLDLIETTANDGSRLKFSNSTETTNNWLLYGRADNTDADSRLNIFYSGSGNIIEIYGDNTVELNGQLGVNLNNPTYAIHLPNNPTIGTGQGRANAWTTYSDSRVKSNQQQIENGLAIINKMVPKTYFHHSGNIENGILNITDNGEHTLGFIAQELYEILPEAVQKPEDENESLWSINYDKVIPVTVKAIQELNKKIEILETENAKLKSKLNQLEALEARVLALENNNSSNVNNTTED</sequence>
<feature type="domain" description="Peptidase S74" evidence="3">
    <location>
        <begin position="905"/>
        <end position="1008"/>
    </location>
</feature>
<evidence type="ECO:0000259" key="3">
    <source>
        <dbReference type="PROSITE" id="PS51688"/>
    </source>
</evidence>